<dbReference type="RefSeq" id="WP_074794940.1">
    <property type="nucleotide sequence ID" value="NZ_FOVJ01000001.1"/>
</dbReference>
<accession>A0A1I4YQV1</accession>
<gene>
    <name evidence="1" type="ORF">SAMN05216386_0840</name>
</gene>
<sequence length="175" mass="18927">MTTAHDNFVYFDINGMKAFSFTETSHSITAEQPYHGVTSGIKMEDGHDQAYILVNAGRKKSAAVADWFKSATGNGQTVVCDSAGTYPNELNFAVQGTMKITNQSNQVIVVDNFIVAQGHFAMTNNWWISSPTMQGIHVSISGAATQVCFVENSVIPVIATFSPKTPCVNHFSIGI</sequence>
<organism evidence="1 2">
    <name type="scientific">Nitrosospira briensis</name>
    <dbReference type="NCBI Taxonomy" id="35799"/>
    <lineage>
        <taxon>Bacteria</taxon>
        <taxon>Pseudomonadati</taxon>
        <taxon>Pseudomonadota</taxon>
        <taxon>Betaproteobacteria</taxon>
        <taxon>Nitrosomonadales</taxon>
        <taxon>Nitrosomonadaceae</taxon>
        <taxon>Nitrosospira</taxon>
    </lineage>
</organism>
<dbReference type="OrthoDB" id="8564949at2"/>
<dbReference type="EMBL" id="FOVJ01000001">
    <property type="protein sequence ID" value="SFN40428.1"/>
    <property type="molecule type" value="Genomic_DNA"/>
</dbReference>
<dbReference type="Proteomes" id="UP000183107">
    <property type="component" value="Unassembled WGS sequence"/>
</dbReference>
<evidence type="ECO:0000313" key="2">
    <source>
        <dbReference type="Proteomes" id="UP000183107"/>
    </source>
</evidence>
<keyword evidence="2" id="KW-1185">Reference proteome</keyword>
<reference evidence="2" key="1">
    <citation type="submission" date="2016-10" db="EMBL/GenBank/DDBJ databases">
        <authorList>
            <person name="Varghese N."/>
        </authorList>
    </citation>
    <scope>NUCLEOTIDE SEQUENCE [LARGE SCALE GENOMIC DNA]</scope>
    <source>
        <strain evidence="2">Nsp8</strain>
    </source>
</reference>
<name>A0A1I4YQV1_9PROT</name>
<protein>
    <submittedName>
        <fullName evidence="1">Uncharacterized protein</fullName>
    </submittedName>
</protein>
<evidence type="ECO:0000313" key="1">
    <source>
        <dbReference type="EMBL" id="SFN40428.1"/>
    </source>
</evidence>
<dbReference type="AlphaFoldDB" id="A0A1I4YQV1"/>
<proteinExistence type="predicted"/>